<proteinExistence type="predicted"/>
<gene>
    <name evidence="3" type="ORF">JDV02_004621</name>
</gene>
<evidence type="ECO:0000313" key="4">
    <source>
        <dbReference type="Proteomes" id="UP000829364"/>
    </source>
</evidence>
<dbReference type="Proteomes" id="UP000829364">
    <property type="component" value="Chromosome 3"/>
</dbReference>
<keyword evidence="2" id="KW-0812">Transmembrane</keyword>
<feature type="transmembrane region" description="Helical" evidence="2">
    <location>
        <begin position="130"/>
        <end position="153"/>
    </location>
</feature>
<reference evidence="3" key="1">
    <citation type="submission" date="2021-11" db="EMBL/GenBank/DDBJ databases">
        <title>Purpureocillium_takamizusanense_genome.</title>
        <authorList>
            <person name="Nguyen N.-H."/>
        </authorList>
    </citation>
    <scope>NUCLEOTIDE SEQUENCE</scope>
    <source>
        <strain evidence="3">PT3</strain>
    </source>
</reference>
<feature type="compositionally biased region" description="Gly residues" evidence="1">
    <location>
        <begin position="98"/>
        <end position="109"/>
    </location>
</feature>
<keyword evidence="4" id="KW-1185">Reference proteome</keyword>
<dbReference type="RefSeq" id="XP_047841829.1">
    <property type="nucleotide sequence ID" value="XM_047985852.1"/>
</dbReference>
<dbReference type="GeneID" id="72066573"/>
<feature type="region of interest" description="Disordered" evidence="1">
    <location>
        <begin position="163"/>
        <end position="318"/>
    </location>
</feature>
<evidence type="ECO:0000313" key="3">
    <source>
        <dbReference type="EMBL" id="UNI18348.1"/>
    </source>
</evidence>
<protein>
    <submittedName>
        <fullName evidence="3">Uncharacterized protein</fullName>
    </submittedName>
</protein>
<dbReference type="EMBL" id="CP086356">
    <property type="protein sequence ID" value="UNI18348.1"/>
    <property type="molecule type" value="Genomic_DNA"/>
</dbReference>
<keyword evidence="2" id="KW-1133">Transmembrane helix</keyword>
<keyword evidence="2" id="KW-0472">Membrane</keyword>
<evidence type="ECO:0000256" key="2">
    <source>
        <dbReference type="SAM" id="Phobius"/>
    </source>
</evidence>
<accession>A0A9Q8VA61</accession>
<feature type="region of interest" description="Disordered" evidence="1">
    <location>
        <begin position="68"/>
        <end position="122"/>
    </location>
</feature>
<dbReference type="AlphaFoldDB" id="A0A9Q8VA61"/>
<feature type="compositionally biased region" description="Polar residues" evidence="1">
    <location>
        <begin position="70"/>
        <end position="90"/>
    </location>
</feature>
<dbReference type="CDD" id="cd12087">
    <property type="entry name" value="TM_EGFR-like"/>
    <property type="match status" value="1"/>
</dbReference>
<evidence type="ECO:0000256" key="1">
    <source>
        <dbReference type="SAM" id="MobiDB-lite"/>
    </source>
</evidence>
<feature type="compositionally biased region" description="Low complexity" evidence="1">
    <location>
        <begin position="254"/>
        <end position="275"/>
    </location>
</feature>
<dbReference type="KEGG" id="ptkz:JDV02_004621"/>
<organism evidence="3 4">
    <name type="scientific">Purpureocillium takamizusanense</name>
    <dbReference type="NCBI Taxonomy" id="2060973"/>
    <lineage>
        <taxon>Eukaryota</taxon>
        <taxon>Fungi</taxon>
        <taxon>Dikarya</taxon>
        <taxon>Ascomycota</taxon>
        <taxon>Pezizomycotina</taxon>
        <taxon>Sordariomycetes</taxon>
        <taxon>Hypocreomycetidae</taxon>
        <taxon>Hypocreales</taxon>
        <taxon>Ophiocordycipitaceae</taxon>
        <taxon>Purpureocillium</taxon>
    </lineage>
</organism>
<sequence length="318" mass="32100">MSWNCATGAQALASCICLKSGMRGRVSSTLTSDVKAYCSSTATDDVTSAMAVFDFYCSAAEKKVVATGAESVSETQPSAMSRTGAKSLNASKTTSPSGTGGGGGGGGSDGSKDTNTGGGGGGSGGGNKTAIIAASVLGGVVAIGIVAAIVFFVRHRRQKLARGEQITGPPDEFPGKSELDGKSDWAGRIGSPGSAKPMPELYTPSHSPRPELHGGGGGGGIVSELGGPHQAPRTELQGDASSNHSHSSPPPQHHQPSPYGVSPSYSQQHHPQSPYGGRGPGYEVSPASAQGHPGYAHGWQSGPVESYELDSNLGRRNQ</sequence>
<feature type="compositionally biased region" description="Basic and acidic residues" evidence="1">
    <location>
        <begin position="173"/>
        <end position="185"/>
    </location>
</feature>
<name>A0A9Q8VA61_9HYPO</name>
<dbReference type="OrthoDB" id="4927120at2759"/>